<dbReference type="OMA" id="FICATFL"/>
<dbReference type="EnsemblMetazoa" id="tetur12g00130.1">
    <property type="protein sequence ID" value="tetur12g00130.1"/>
    <property type="gene ID" value="tetur12g00130"/>
</dbReference>
<dbReference type="PANTHER" id="PTHR21421:SF29">
    <property type="entry name" value="GUSTATORY RECEPTOR 5A FOR TREHALOSE-RELATED"/>
    <property type="match status" value="1"/>
</dbReference>
<dbReference type="GeneID" id="112539092"/>
<reference evidence="8" key="1">
    <citation type="submission" date="2011-08" db="EMBL/GenBank/DDBJ databases">
        <authorList>
            <person name="Rombauts S."/>
        </authorList>
    </citation>
    <scope>NUCLEOTIDE SEQUENCE</scope>
    <source>
        <strain evidence="8">London</strain>
    </source>
</reference>
<dbReference type="PANTHER" id="PTHR21421">
    <property type="entry name" value="GUSTATORY RECEPTOR"/>
    <property type="match status" value="1"/>
</dbReference>
<feature type="transmembrane region" description="Helical" evidence="6">
    <location>
        <begin position="264"/>
        <end position="286"/>
    </location>
</feature>
<dbReference type="OrthoDB" id="10565957at2759"/>
<feature type="transmembrane region" description="Helical" evidence="6">
    <location>
        <begin position="165"/>
        <end position="193"/>
    </location>
</feature>
<evidence type="ECO:0000256" key="5">
    <source>
        <dbReference type="ARBA" id="ARBA00023170"/>
    </source>
</evidence>
<evidence type="ECO:0000313" key="7">
    <source>
        <dbReference type="EnsemblMetazoa" id="tetur12g00130.1"/>
    </source>
</evidence>
<dbReference type="EMBL" id="CAEY01000107">
    <property type="status" value="NOT_ANNOTATED_CDS"/>
    <property type="molecule type" value="Genomic_DNA"/>
</dbReference>
<organism evidence="7 8">
    <name type="scientific">Tetranychus urticae</name>
    <name type="common">Two-spotted spider mite</name>
    <dbReference type="NCBI Taxonomy" id="32264"/>
    <lineage>
        <taxon>Eukaryota</taxon>
        <taxon>Metazoa</taxon>
        <taxon>Ecdysozoa</taxon>
        <taxon>Arthropoda</taxon>
        <taxon>Chelicerata</taxon>
        <taxon>Arachnida</taxon>
        <taxon>Acari</taxon>
        <taxon>Acariformes</taxon>
        <taxon>Trombidiformes</taxon>
        <taxon>Prostigmata</taxon>
        <taxon>Eleutherengona</taxon>
        <taxon>Raphignathae</taxon>
        <taxon>Tetranychoidea</taxon>
        <taxon>Tetranychidae</taxon>
        <taxon>Tetranychus</taxon>
    </lineage>
</organism>
<keyword evidence="4 6" id="KW-0472">Membrane</keyword>
<protein>
    <recommendedName>
        <fullName evidence="9">Gustatory receptor</fullName>
    </recommendedName>
</protein>
<name>T1KI55_TETUR</name>
<evidence type="ECO:0000313" key="8">
    <source>
        <dbReference type="Proteomes" id="UP000015104"/>
    </source>
</evidence>
<feature type="transmembrane region" description="Helical" evidence="6">
    <location>
        <begin position="231"/>
        <end position="252"/>
    </location>
</feature>
<accession>T1KI55</accession>
<dbReference type="AlphaFoldDB" id="T1KI55"/>
<keyword evidence="5" id="KW-0675">Receptor</keyword>
<feature type="transmembrane region" description="Helical" evidence="6">
    <location>
        <begin position="331"/>
        <end position="356"/>
    </location>
</feature>
<dbReference type="RefSeq" id="XP_025017067.1">
    <property type="nucleotide sequence ID" value="XM_025161299.1"/>
</dbReference>
<evidence type="ECO:0008006" key="9">
    <source>
        <dbReference type="Google" id="ProtNLM"/>
    </source>
</evidence>
<feature type="transmembrane region" description="Helical" evidence="6">
    <location>
        <begin position="34"/>
        <end position="51"/>
    </location>
</feature>
<sequence>MCSDKKMTTEVDEPIEISSIFTVMVNNKNRKFRYFLLMVILSLTVAIGSYAMYKAYLGFSAFEGLNEKSFFILQLLNGLVIIFSYFILIFVCNWKRFVEFLEVWSQTGLEHDSKTIKYIKYQRKKCRLLILIHVILNVTVSSSTYRTEKQSLEYIFELVPIAFTSFTYAVLLGLITDFSLQILLFICATFLHVNKRLEHLTKFPNSTEDNIGSIRLMHSFGSQMTLKADQFIRHFIACTYSMMITFILIDLYRMIYLSTTPTDYYISIIIQFVVISMTAVFTYYVVKINAWASKGFHHAYQLSFTKNNPSHLAETSLLMYRMGRNDIGLTFANLFTITASFVTSLATLCVTFILAFPTIKSQF</sequence>
<dbReference type="GO" id="GO:0007606">
    <property type="term" value="P:sensory perception of chemical stimulus"/>
    <property type="evidence" value="ECO:0007669"/>
    <property type="project" value="TreeGrafter"/>
</dbReference>
<dbReference type="HOGENOM" id="CLU_767974_0_0_1"/>
<keyword evidence="2 6" id="KW-0812">Transmembrane</keyword>
<dbReference type="Proteomes" id="UP000015104">
    <property type="component" value="Unassembled WGS sequence"/>
</dbReference>
<reference evidence="7" key="2">
    <citation type="submission" date="2015-06" db="UniProtKB">
        <authorList>
            <consortium name="EnsemblMetazoa"/>
        </authorList>
    </citation>
    <scope>IDENTIFICATION</scope>
</reference>
<evidence type="ECO:0000256" key="1">
    <source>
        <dbReference type="ARBA" id="ARBA00004141"/>
    </source>
</evidence>
<evidence type="ECO:0000256" key="3">
    <source>
        <dbReference type="ARBA" id="ARBA00022989"/>
    </source>
</evidence>
<evidence type="ECO:0000256" key="4">
    <source>
        <dbReference type="ARBA" id="ARBA00023136"/>
    </source>
</evidence>
<keyword evidence="8" id="KW-1185">Reference proteome</keyword>
<dbReference type="GO" id="GO:0016020">
    <property type="term" value="C:membrane"/>
    <property type="evidence" value="ECO:0007669"/>
    <property type="project" value="UniProtKB-SubCell"/>
</dbReference>
<dbReference type="GO" id="GO:0051606">
    <property type="term" value="P:detection of stimulus"/>
    <property type="evidence" value="ECO:0007669"/>
    <property type="project" value="UniProtKB-ARBA"/>
</dbReference>
<dbReference type="KEGG" id="tut:112539092"/>
<dbReference type="GO" id="GO:0038023">
    <property type="term" value="F:signaling receptor activity"/>
    <property type="evidence" value="ECO:0007669"/>
    <property type="project" value="UniProtKB-ARBA"/>
</dbReference>
<evidence type="ECO:0000256" key="2">
    <source>
        <dbReference type="ARBA" id="ARBA00022692"/>
    </source>
</evidence>
<keyword evidence="3 6" id="KW-1133">Transmembrane helix</keyword>
<evidence type="ECO:0000256" key="6">
    <source>
        <dbReference type="SAM" id="Phobius"/>
    </source>
</evidence>
<feature type="transmembrane region" description="Helical" evidence="6">
    <location>
        <begin position="126"/>
        <end position="145"/>
    </location>
</feature>
<proteinExistence type="predicted"/>
<comment type="subcellular location">
    <subcellularLocation>
        <location evidence="1">Membrane</location>
        <topology evidence="1">Multi-pass membrane protein</topology>
    </subcellularLocation>
</comment>
<feature type="transmembrane region" description="Helical" evidence="6">
    <location>
        <begin position="71"/>
        <end position="91"/>
    </location>
</feature>